<dbReference type="Pfam" id="PF00300">
    <property type="entry name" value="His_Phos_1"/>
    <property type="match status" value="1"/>
</dbReference>
<evidence type="ECO:0000256" key="3">
    <source>
        <dbReference type="PIRSR" id="PIRSR613078-1"/>
    </source>
</evidence>
<feature type="active site" description="Tele-phosphohistidine intermediate" evidence="3">
    <location>
        <position position="9"/>
    </location>
</feature>
<keyword evidence="1" id="KW-0324">Glycolysis</keyword>
<feature type="binding site" evidence="4">
    <location>
        <begin position="82"/>
        <end position="85"/>
    </location>
    <ligand>
        <name>substrate</name>
    </ligand>
</feature>
<dbReference type="SUPFAM" id="SSF53254">
    <property type="entry name" value="Phosphoglycerate mutase-like"/>
    <property type="match status" value="1"/>
</dbReference>
<dbReference type="EMBL" id="VSUB01000005">
    <property type="protein sequence ID" value="MYY64825.1"/>
    <property type="molecule type" value="Genomic_DNA"/>
</dbReference>
<dbReference type="SMART" id="SM00855">
    <property type="entry name" value="PGAM"/>
    <property type="match status" value="1"/>
</dbReference>
<evidence type="ECO:0000313" key="12">
    <source>
        <dbReference type="Proteomes" id="UP000029488"/>
    </source>
</evidence>
<dbReference type="Proteomes" id="UP001224533">
    <property type="component" value="Chromosome"/>
</dbReference>
<dbReference type="PROSITE" id="PS00175">
    <property type="entry name" value="PG_MUTASE"/>
    <property type="match status" value="1"/>
</dbReference>
<dbReference type="GO" id="GO:0005737">
    <property type="term" value="C:cytoplasm"/>
    <property type="evidence" value="ECO:0007669"/>
    <property type="project" value="TreeGrafter"/>
</dbReference>
<reference evidence="5 12" key="1">
    <citation type="journal article" date="2014" name="BMC Genomics">
        <title>Unusual genome complexity in Lactobacillus salivarius JCM1046.</title>
        <authorList>
            <person name="Raftis E.J."/>
            <person name="Forde B.M."/>
            <person name="Claesson M.J."/>
            <person name="O'Toole P.W."/>
        </authorList>
    </citation>
    <scope>NUCLEOTIDE SEQUENCE [LARGE SCALE GENOMIC DNA]</scope>
    <source>
        <strain evidence="5 12">JCM1046</strain>
    </source>
</reference>
<reference evidence="6 13" key="2">
    <citation type="submission" date="2017-04" db="EMBL/GenBank/DDBJ databases">
        <title>Complete genome sequence of Lactobacillus salivarius ZLS006, a probiotic strain isolated from healthy piglet.</title>
        <authorList>
            <person name="Zhang D."/>
        </authorList>
    </citation>
    <scope>NUCLEOTIDE SEQUENCE [LARGE SCALE GENOMIC DNA]</scope>
    <source>
        <strain evidence="6 13">ZLS006</strain>
    </source>
</reference>
<reference evidence="10 14" key="3">
    <citation type="submission" date="2018-05" db="EMBL/GenBank/DDBJ databases">
        <title>Lactobacillus salivarius genome sequencing and assembly.</title>
        <authorList>
            <person name="Audisio C."/>
            <person name="Albarracin L."/>
            <person name="Torres M.J."/>
            <person name="Hebert E.M."/>
            <person name="Saavedra L."/>
        </authorList>
    </citation>
    <scope>NUCLEOTIDE SEQUENCE [LARGE SCALE GENOMIC DNA]</scope>
    <source>
        <strain evidence="10 14">A3iob</strain>
    </source>
</reference>
<accession>A0A089RXE6</accession>
<evidence type="ECO:0000313" key="6">
    <source>
        <dbReference type="EMBL" id="ARU18727.1"/>
    </source>
</evidence>
<dbReference type="EMBL" id="VSTU01000019">
    <property type="protein sequence ID" value="MYZ67030.1"/>
    <property type="molecule type" value="Genomic_DNA"/>
</dbReference>
<dbReference type="CDD" id="cd07067">
    <property type="entry name" value="HP_PGM_like"/>
    <property type="match status" value="1"/>
</dbReference>
<evidence type="ECO:0000256" key="4">
    <source>
        <dbReference type="PIRSR" id="PIRSR613078-2"/>
    </source>
</evidence>
<dbReference type="AlphaFoldDB" id="A0A089RXE6"/>
<dbReference type="PANTHER" id="PTHR48100">
    <property type="entry name" value="BROAD-SPECIFICITY PHOSPHATASE YOR283W-RELATED"/>
    <property type="match status" value="1"/>
</dbReference>
<name>A0A089RXE6_9LACO</name>
<feature type="binding site" evidence="4">
    <location>
        <position position="59"/>
    </location>
    <ligand>
        <name>substrate</name>
    </ligand>
</feature>
<dbReference type="GO" id="GO:0016791">
    <property type="term" value="F:phosphatase activity"/>
    <property type="evidence" value="ECO:0007669"/>
    <property type="project" value="TreeGrafter"/>
</dbReference>
<protein>
    <submittedName>
        <fullName evidence="6">Histidine phosphatase family protein</fullName>
    </submittedName>
    <submittedName>
        <fullName evidence="5">Phosphoglycerate mutase</fullName>
    </submittedName>
</protein>
<dbReference type="PANTHER" id="PTHR48100:SF1">
    <property type="entry name" value="HISTIDINE PHOSPHATASE FAMILY PROTEIN-RELATED"/>
    <property type="match status" value="1"/>
</dbReference>
<reference evidence="11 18" key="5">
    <citation type="submission" date="2022-12" db="EMBL/GenBank/DDBJ databases">
        <title>Assessment of beneficial effects and identification of host adaptation-associated genes of Ligilactobacillus salivarius isolated from Meles meles.</title>
        <authorList>
            <person name="Wang Y."/>
        </authorList>
    </citation>
    <scope>NUCLEOTIDE SEQUENCE [LARGE SCALE GENOMIC DNA]</scope>
    <source>
        <strain evidence="11 18">S35</strain>
    </source>
</reference>
<keyword evidence="2" id="KW-0413">Isomerase</keyword>
<dbReference type="Gene3D" id="3.40.50.1240">
    <property type="entry name" value="Phosphoglycerate mutase-like"/>
    <property type="match status" value="1"/>
</dbReference>
<evidence type="ECO:0000313" key="9">
    <source>
        <dbReference type="EMBL" id="MYZ67030.1"/>
    </source>
</evidence>
<dbReference type="Proteomes" id="UP000195378">
    <property type="component" value="Chromosome"/>
</dbReference>
<evidence type="ECO:0000313" key="8">
    <source>
        <dbReference type="EMBL" id="MYY73695.1"/>
    </source>
</evidence>
<dbReference type="Proteomes" id="UP000029488">
    <property type="component" value="Chromosome"/>
</dbReference>
<dbReference type="Proteomes" id="UP000245607">
    <property type="component" value="Unassembled WGS sequence"/>
</dbReference>
<feature type="active site" description="Proton donor/acceptor" evidence="3">
    <location>
        <position position="82"/>
    </location>
</feature>
<evidence type="ECO:0000313" key="5">
    <source>
        <dbReference type="EMBL" id="AIR11207.1"/>
    </source>
</evidence>
<dbReference type="InterPro" id="IPR050275">
    <property type="entry name" value="PGM_Phosphatase"/>
</dbReference>
<sequence>MTTFYIIRHGQSEANAKGILQGSQIDTPLTELGRSQAQVTLSKLGTDNFDAIYASPLLRAAQTATIIGGSDKTITFDPRLKEYDYGTWDGEIEADIWQKYPQYFDEHHNLLPNSWVDSKGDTYLEVKSRLESFFDEVIARHPDDSVLVVSHGFTIKLILDYILNIGNLVNISEPTNAGITKVKMTKDTKTVIYFNR</sequence>
<dbReference type="EMBL" id="CP020858">
    <property type="protein sequence ID" value="ARU18727.1"/>
    <property type="molecule type" value="Genomic_DNA"/>
</dbReference>
<dbReference type="GeneID" id="89466240"/>
<evidence type="ECO:0000256" key="1">
    <source>
        <dbReference type="ARBA" id="ARBA00023152"/>
    </source>
</evidence>
<dbReference type="InterPro" id="IPR013078">
    <property type="entry name" value="His_Pase_superF_clade-1"/>
</dbReference>
<dbReference type="EMBL" id="CP114509">
    <property type="protein sequence ID" value="WHS17887.1"/>
    <property type="molecule type" value="Genomic_DNA"/>
</dbReference>
<evidence type="ECO:0000313" key="17">
    <source>
        <dbReference type="Proteomes" id="UP000471678"/>
    </source>
</evidence>
<dbReference type="Proteomes" id="UP000470980">
    <property type="component" value="Unassembled WGS sequence"/>
</dbReference>
<dbReference type="EMBL" id="QFAS01000010">
    <property type="protein sequence ID" value="PWG50915.1"/>
    <property type="molecule type" value="Genomic_DNA"/>
</dbReference>
<evidence type="ECO:0000256" key="2">
    <source>
        <dbReference type="ARBA" id="ARBA00023235"/>
    </source>
</evidence>
<gene>
    <name evidence="5" type="primary">gpmB</name>
    <name evidence="6" type="ORF">B7R82_01350</name>
    <name evidence="10" type="ORF">DB362_08710</name>
    <name evidence="9" type="ORF">FYL06_08760</name>
    <name evidence="8" type="ORF">FYL10_08600</name>
    <name evidence="7" type="ORF">FYL25_05200</name>
    <name evidence="5" type="ORF">LSJ_1557</name>
    <name evidence="11" type="ORF">O2U02_01265</name>
</gene>
<evidence type="ECO:0000313" key="18">
    <source>
        <dbReference type="Proteomes" id="UP001224533"/>
    </source>
</evidence>
<dbReference type="EMBL" id="VSTR01000017">
    <property type="protein sequence ID" value="MYY73695.1"/>
    <property type="molecule type" value="Genomic_DNA"/>
</dbReference>
<dbReference type="EMBL" id="CP007646">
    <property type="protein sequence ID" value="AIR11207.1"/>
    <property type="molecule type" value="Genomic_DNA"/>
</dbReference>
<dbReference type="OMA" id="VWRHGNT"/>
<feature type="binding site" evidence="4">
    <location>
        <begin position="8"/>
        <end position="15"/>
    </location>
    <ligand>
        <name>substrate</name>
    </ligand>
</feature>
<evidence type="ECO:0000313" key="11">
    <source>
        <dbReference type="EMBL" id="WHS17887.1"/>
    </source>
</evidence>
<evidence type="ECO:0000313" key="15">
    <source>
        <dbReference type="Proteomes" id="UP000470980"/>
    </source>
</evidence>
<evidence type="ECO:0000313" key="16">
    <source>
        <dbReference type="Proteomes" id="UP000471300"/>
    </source>
</evidence>
<dbReference type="Proteomes" id="UP000471678">
    <property type="component" value="Unassembled WGS sequence"/>
</dbReference>
<dbReference type="RefSeq" id="WP_011476385.1">
    <property type="nucleotide sequence ID" value="NZ_CANCWW010000002.1"/>
</dbReference>
<evidence type="ECO:0000313" key="13">
    <source>
        <dbReference type="Proteomes" id="UP000195378"/>
    </source>
</evidence>
<dbReference type="PIRSF" id="PIRSF000709">
    <property type="entry name" value="6PFK_2-Ptase"/>
    <property type="match status" value="1"/>
</dbReference>
<organism evidence="5 12">
    <name type="scientific">Ligilactobacillus salivarius</name>
    <dbReference type="NCBI Taxonomy" id="1624"/>
    <lineage>
        <taxon>Bacteria</taxon>
        <taxon>Bacillati</taxon>
        <taxon>Bacillota</taxon>
        <taxon>Bacilli</taxon>
        <taxon>Lactobacillales</taxon>
        <taxon>Lactobacillaceae</taxon>
        <taxon>Ligilactobacillus</taxon>
    </lineage>
</organism>
<reference evidence="15 16" key="4">
    <citation type="journal article" date="2020" name="Food Funct.">
        <title>Screening of Lactobacillus salivarius strains from the feces of Chinese populations and the evaluation of their effects against intestinal inflammation in mice.</title>
        <authorList>
            <person name="Zhai Q."/>
            <person name="Shen X."/>
            <person name="Cen S."/>
            <person name="Zhang C."/>
            <person name="Tian F."/>
            <person name="Zhao J."/>
            <person name="Zhang H."/>
            <person name="Xue Y."/>
            <person name="Chen W."/>
        </authorList>
    </citation>
    <scope>NUCLEOTIDE SEQUENCE [LARGE SCALE GENOMIC DNA]</scope>
    <source>
        <strain evidence="7 17">FYNDL5_1.scaf</strain>
        <strain evidence="9 16">FZJTZ28M4.scaf</strain>
        <strain evidence="8 15">FZJTZ9M6.scaf</strain>
    </source>
</reference>
<evidence type="ECO:0000313" key="10">
    <source>
        <dbReference type="EMBL" id="PWG50915.1"/>
    </source>
</evidence>
<evidence type="ECO:0000313" key="7">
    <source>
        <dbReference type="EMBL" id="MYY64825.1"/>
    </source>
</evidence>
<dbReference type="KEGG" id="lsj:LSJ_1557"/>
<dbReference type="InterPro" id="IPR029033">
    <property type="entry name" value="His_PPase_superfam"/>
</dbReference>
<evidence type="ECO:0000313" key="14">
    <source>
        <dbReference type="Proteomes" id="UP000245607"/>
    </source>
</evidence>
<dbReference type="InterPro" id="IPR001345">
    <property type="entry name" value="PG/BPGM_mutase_AS"/>
</dbReference>
<dbReference type="Proteomes" id="UP000471300">
    <property type="component" value="Unassembled WGS sequence"/>
</dbReference>
<proteinExistence type="predicted"/>